<evidence type="ECO:0000313" key="4">
    <source>
        <dbReference type="WBParaSite" id="HDID_0000940401-mRNA-1"/>
    </source>
</evidence>
<dbReference type="Proteomes" id="UP000274504">
    <property type="component" value="Unassembled WGS sequence"/>
</dbReference>
<evidence type="ECO:0000256" key="1">
    <source>
        <dbReference type="SAM" id="Coils"/>
    </source>
</evidence>
<reference evidence="4" key="1">
    <citation type="submission" date="2016-04" db="UniProtKB">
        <authorList>
            <consortium name="WormBaseParasite"/>
        </authorList>
    </citation>
    <scope>IDENTIFICATION</scope>
</reference>
<keyword evidence="1" id="KW-0175">Coiled coil</keyword>
<evidence type="ECO:0000313" key="2">
    <source>
        <dbReference type="EMBL" id="VDL61720.1"/>
    </source>
</evidence>
<dbReference type="STRING" id="6216.A0A158QFS6"/>
<organism evidence="4">
    <name type="scientific">Hymenolepis diminuta</name>
    <name type="common">Rat tapeworm</name>
    <dbReference type="NCBI Taxonomy" id="6216"/>
    <lineage>
        <taxon>Eukaryota</taxon>
        <taxon>Metazoa</taxon>
        <taxon>Spiralia</taxon>
        <taxon>Lophotrochozoa</taxon>
        <taxon>Platyhelminthes</taxon>
        <taxon>Cestoda</taxon>
        <taxon>Eucestoda</taxon>
        <taxon>Cyclophyllidea</taxon>
        <taxon>Hymenolepididae</taxon>
        <taxon>Hymenolepis</taxon>
    </lineage>
</organism>
<dbReference type="OrthoDB" id="6255852at2759"/>
<dbReference type="WBParaSite" id="HDID_0000940401-mRNA-1">
    <property type="protein sequence ID" value="HDID_0000940401-mRNA-1"/>
    <property type="gene ID" value="HDID_0000940401"/>
</dbReference>
<protein>
    <submittedName>
        <fullName evidence="4">GRIP domain-containing protein</fullName>
    </submittedName>
</protein>
<sequence length="495" mass="56463">MLFPLFNQELEQRDRVYDDKVMQLSSQLAEVIGSIERHAKALRESTTTTNVSLDAEGDSDLLDSLRHELESYQVQSQQHACTICVLEERLSEVAIEAGEAQTEVIRQRAENQLNAKDRFSKEVQVGTDKKTITNFSFNSRDKDCDLIEFRDEVNALNALRDDLNKEIQKIRAQNVIAEAKVSDIISAAAEQLKKKTETTLEINEKLHSQLTNANKQIDELTITIKKLKSQLSDKEKALTRVKASAQSTRRTLEKEEEKVTHLEALEASRRYGNMYGHGHSRSLLRKVSSTASDCQSAEYKKTIAAQRAVLAEMRQHLHYLSSNRLNELSPDELISLEEAHRRQVLGLRRQIRELQIQLETSRSGSSQWIKKNSNSVGNGIEGDVSSDLSSANDLVKIFKNLEENYFLLIHIFCQFFAPSSALLICRSCMDPANSELHERIWMEQHTFAISVKSKLNMVFNQLKRNASTIQSYEEQMAKLRKEIQILRSHVNDAND</sequence>
<feature type="coiled-coil region" evidence="1">
    <location>
        <begin position="146"/>
        <end position="265"/>
    </location>
</feature>
<gene>
    <name evidence="2" type="ORF">HDID_LOCUS9402</name>
</gene>
<dbReference type="PANTHER" id="PTHR23159">
    <property type="entry name" value="CENTROSOMAL PROTEIN 2"/>
    <property type="match status" value="1"/>
</dbReference>
<dbReference type="AlphaFoldDB" id="A0A158QFS6"/>
<evidence type="ECO:0000313" key="3">
    <source>
        <dbReference type="Proteomes" id="UP000274504"/>
    </source>
</evidence>
<dbReference type="EMBL" id="UYSG01011283">
    <property type="protein sequence ID" value="VDL61720.1"/>
    <property type="molecule type" value="Genomic_DNA"/>
</dbReference>
<name>A0A158QFS6_HYMDI</name>
<accession>A0A158QFS6</accession>
<proteinExistence type="predicted"/>
<reference evidence="2 3" key="2">
    <citation type="submission" date="2018-11" db="EMBL/GenBank/DDBJ databases">
        <authorList>
            <consortium name="Pathogen Informatics"/>
        </authorList>
    </citation>
    <scope>NUCLEOTIDE SEQUENCE [LARGE SCALE GENOMIC DNA]</scope>
</reference>
<feature type="coiled-coil region" evidence="1">
    <location>
        <begin position="462"/>
        <end position="489"/>
    </location>
</feature>
<dbReference type="PANTHER" id="PTHR23159:SF60">
    <property type="entry name" value="SPINDLE ASSEMBLY ABNORMAL PROTEIN 4"/>
    <property type="match status" value="1"/>
</dbReference>